<comment type="subcellular location">
    <subcellularLocation>
        <location evidence="1">Cytoplasm</location>
    </subcellularLocation>
    <subcellularLocation>
        <location evidence="2">Lysosome membrane</location>
    </subcellularLocation>
</comment>
<dbReference type="Pfam" id="PF00169">
    <property type="entry name" value="PH"/>
    <property type="match status" value="1"/>
</dbReference>
<dbReference type="GO" id="GO:0010008">
    <property type="term" value="C:endosome membrane"/>
    <property type="evidence" value="ECO:0007669"/>
    <property type="project" value="TreeGrafter"/>
</dbReference>
<dbReference type="SMART" id="SM00233">
    <property type="entry name" value="PH"/>
    <property type="match status" value="2"/>
</dbReference>
<dbReference type="RefSeq" id="XP_003427730.1">
    <property type="nucleotide sequence ID" value="XM_003427682.5"/>
</dbReference>
<feature type="compositionally biased region" description="Low complexity" evidence="5">
    <location>
        <begin position="54"/>
        <end position="69"/>
    </location>
</feature>
<evidence type="ECO:0000256" key="3">
    <source>
        <dbReference type="ARBA" id="ARBA00022490"/>
    </source>
</evidence>
<dbReference type="InParanoid" id="A0A7M7GDV4"/>
<dbReference type="CDD" id="cd13309">
    <property type="entry name" value="PH_SKIP"/>
    <property type="match status" value="1"/>
</dbReference>
<dbReference type="Pfam" id="PF23142">
    <property type="entry name" value="PH_PLEKHM2"/>
    <property type="match status" value="1"/>
</dbReference>
<evidence type="ECO:0000313" key="9">
    <source>
        <dbReference type="Proteomes" id="UP000002358"/>
    </source>
</evidence>
<dbReference type="Gene3D" id="2.30.29.30">
    <property type="entry name" value="Pleckstrin-homology domain (PH domain)/Phosphotyrosine-binding domain (PTB)"/>
    <property type="match status" value="1"/>
</dbReference>
<dbReference type="PROSITE" id="PS50003">
    <property type="entry name" value="PH_DOMAIN"/>
    <property type="match status" value="1"/>
</dbReference>
<dbReference type="FunCoup" id="A0A7M7GDV4">
    <property type="interactions" value="175"/>
</dbReference>
<dbReference type="GO" id="GO:0019894">
    <property type="term" value="F:kinesin binding"/>
    <property type="evidence" value="ECO:0007669"/>
    <property type="project" value="TreeGrafter"/>
</dbReference>
<dbReference type="InterPro" id="IPR037213">
    <property type="entry name" value="Run_dom_sf"/>
</dbReference>
<dbReference type="InterPro" id="IPR001849">
    <property type="entry name" value="PH_domain"/>
</dbReference>
<organism evidence="8 9">
    <name type="scientific">Nasonia vitripennis</name>
    <name type="common">Parasitic wasp</name>
    <dbReference type="NCBI Taxonomy" id="7425"/>
    <lineage>
        <taxon>Eukaryota</taxon>
        <taxon>Metazoa</taxon>
        <taxon>Ecdysozoa</taxon>
        <taxon>Arthropoda</taxon>
        <taxon>Hexapoda</taxon>
        <taxon>Insecta</taxon>
        <taxon>Pterygota</taxon>
        <taxon>Neoptera</taxon>
        <taxon>Endopterygota</taxon>
        <taxon>Hymenoptera</taxon>
        <taxon>Apocrita</taxon>
        <taxon>Proctotrupomorpha</taxon>
        <taxon>Chalcidoidea</taxon>
        <taxon>Pteromalidae</taxon>
        <taxon>Pteromalinae</taxon>
        <taxon>Nasonia</taxon>
    </lineage>
</organism>
<dbReference type="GO" id="GO:0032418">
    <property type="term" value="P:lysosome localization"/>
    <property type="evidence" value="ECO:0007669"/>
    <property type="project" value="TreeGrafter"/>
</dbReference>
<evidence type="ECO:0000259" key="6">
    <source>
        <dbReference type="PROSITE" id="PS50003"/>
    </source>
</evidence>
<dbReference type="Gene3D" id="1.20.58.900">
    <property type="match status" value="1"/>
</dbReference>
<evidence type="ECO:0000256" key="1">
    <source>
        <dbReference type="ARBA" id="ARBA00004496"/>
    </source>
</evidence>
<feature type="compositionally biased region" description="Polar residues" evidence="5">
    <location>
        <begin position="320"/>
        <end position="337"/>
    </location>
</feature>
<feature type="domain" description="PH" evidence="6">
    <location>
        <begin position="1001"/>
        <end position="1108"/>
    </location>
</feature>
<proteinExistence type="predicted"/>
<dbReference type="PROSITE" id="PS50826">
    <property type="entry name" value="RUN"/>
    <property type="match status" value="1"/>
</dbReference>
<dbReference type="GeneID" id="100118338"/>
<dbReference type="InterPro" id="IPR057288">
    <property type="entry name" value="PH_PLEKHM2"/>
</dbReference>
<reference evidence="8" key="1">
    <citation type="submission" date="2021-01" db="UniProtKB">
        <authorList>
            <consortium name="EnsemblMetazoa"/>
        </authorList>
    </citation>
    <scope>IDENTIFICATION</scope>
</reference>
<dbReference type="InterPro" id="IPR047327">
    <property type="entry name" value="RUN_PLEKHM2"/>
</dbReference>
<feature type="domain" description="RUN" evidence="7">
    <location>
        <begin position="116"/>
        <end position="238"/>
    </location>
</feature>
<evidence type="ECO:0000256" key="2">
    <source>
        <dbReference type="ARBA" id="ARBA00004656"/>
    </source>
</evidence>
<dbReference type="GO" id="GO:0007030">
    <property type="term" value="P:Golgi organization"/>
    <property type="evidence" value="ECO:0007669"/>
    <property type="project" value="TreeGrafter"/>
</dbReference>
<dbReference type="SMR" id="A0A7M7GDV4"/>
<dbReference type="GO" id="GO:0005765">
    <property type="term" value="C:lysosomal membrane"/>
    <property type="evidence" value="ECO:0007669"/>
    <property type="project" value="UniProtKB-SubCell"/>
</dbReference>
<dbReference type="InterPro" id="IPR053015">
    <property type="entry name" value="PH_domain-containing_M2"/>
</dbReference>
<dbReference type="CTD" id="41425"/>
<dbReference type="SUPFAM" id="SSF140741">
    <property type="entry name" value="RUN domain-like"/>
    <property type="match status" value="1"/>
</dbReference>
<dbReference type="Pfam" id="PF02759">
    <property type="entry name" value="RUN"/>
    <property type="match status" value="1"/>
</dbReference>
<evidence type="ECO:0000313" key="8">
    <source>
        <dbReference type="EnsemblMetazoa" id="XP_003427730"/>
    </source>
</evidence>
<feature type="region of interest" description="Disordered" evidence="5">
    <location>
        <begin position="54"/>
        <end position="79"/>
    </location>
</feature>
<dbReference type="CDD" id="cd17680">
    <property type="entry name" value="RUN_PLEKHM2"/>
    <property type="match status" value="1"/>
</dbReference>
<dbReference type="SMART" id="SM00593">
    <property type="entry name" value="RUN"/>
    <property type="match status" value="1"/>
</dbReference>
<sequence>MRLMCEEEVVAPSAPSQQPDVLGVVEQVGVVEYYNGRGISAKFHWQAAESENAALSGNNNSSSSGSDSSSCRRGANMPGQDADMELCTDKVLSKGRILQELTKAVKLVYAQSLHGTVVLDGDSWLVYWLDRALRHGLRIERHGYWGTARELSHQDTVVVIHALQNVLTSIGKGRAWLYHTLSEGSFESYLACMLRDIKTLKKQYFQHALVRDADRTNQLINLLAGLENVSFTLQLDVTYLDICNYMPQRPMSGSPSGTALTLHLRSTSVSSSLASPGDSGVALDSDMDVSNETDASSYKEEDWSTDNVLKYRNNKYKLNDNCTNDNKNLERSFSSSDSGEDNNKTPKQSPVAGTKFHNSTVSKSDIINQNLTSKLDDNELNCSSLDTIKDYNFYSKSLDESKLDQTKTDAENNGIQAPYNKRSTYYSDTSYSFKKALDPRNSYVINNDTNLLELSMTISDCDNTEAPYSILNTINMTDTSILSSSGSEALVQRRQRKKKRGENKKRVSFHEDIFKMMKLDDDENYTNFSMSFAPPNSVPKKDAQRGRYSWCGHGDSPYVQKTANTRNAYSDYYSSSSSLSVFDSDADRKSNDQVANDDCAEAVQCACMAMCERGVPEGQEDPAKAMRPKIEIELEENEAQEAYIVEKECGNIVEDPPTKLEMPRLPNTKNQGKYASSSDWSDLESITTTSDYIDDRRNSAGDSGTTTNTTTSSSNSRHLASPMKKRNMTSIISGEGNNRLLAPALRQAPSKTSLLSRFLRSITERKFELKKDKKSQPRASPLYIKGAKINQQEIKDFDEALEKEIQENVTAGKREFSGEKISLKLREVFKRNIYRDKTEELYKVYKVRSSYMTNGESKPMLALLTDKTLYLTGQKGEHTYSNQFVIPYNELDVIMLIHALQIGPNAQTILISNADYEMQYLFSTGSSQTTSELITHLEIAMRRSPSKPRLPAVKELNYDDMHSLKHSILAETAVHPDEKIEHYSLIYMEDDHISPPTTPCGPTKEGDLMFRPHIYHTQHSNAPTSPWEAGYFVLKGGVVYMFTDSSQRLPKRAIPLKGGLCQGCRRIPNSHRPHTFEILLKPNKAFQFAAPDEYVASEWLQSFVQSASGLFDCSEKRDPLACSLIVTSKHLVTMKEVFPGTQRGQTLSCASIEDLSAFRVPLAQQSWCILEFACREVHESSGDWVVYFTNYRELCAFQEILETLWANTKGGEFPMSTLPPEDKLHRRCSDANKNLEQAWRYLLPIGVD</sequence>
<keyword evidence="4" id="KW-0458">Lysosome</keyword>
<dbReference type="GO" id="GO:0032880">
    <property type="term" value="P:regulation of protein localization"/>
    <property type="evidence" value="ECO:0007669"/>
    <property type="project" value="TreeGrafter"/>
</dbReference>
<name>A0A7M7GDV4_NASVI</name>
<dbReference type="Proteomes" id="UP000002358">
    <property type="component" value="Chromosome 1"/>
</dbReference>
<feature type="region of interest" description="Disordered" evidence="5">
    <location>
        <begin position="320"/>
        <end position="357"/>
    </location>
</feature>
<dbReference type="SUPFAM" id="SSF50729">
    <property type="entry name" value="PH domain-like"/>
    <property type="match status" value="1"/>
</dbReference>
<feature type="compositionally biased region" description="Polar residues" evidence="5">
    <location>
        <begin position="667"/>
        <end position="691"/>
    </location>
</feature>
<dbReference type="PANTHER" id="PTHR46556:SF1">
    <property type="entry name" value="PLECKSTRIN HOMOLOGY DOMAIN-CONTAINING FAMILY M MEMBER 2"/>
    <property type="match status" value="1"/>
</dbReference>
<keyword evidence="9" id="KW-1185">Reference proteome</keyword>
<evidence type="ECO:0000259" key="7">
    <source>
        <dbReference type="PROSITE" id="PS50826"/>
    </source>
</evidence>
<dbReference type="EnsemblMetazoa" id="XM_003427682">
    <property type="protein sequence ID" value="XP_003427730"/>
    <property type="gene ID" value="LOC100118338"/>
</dbReference>
<evidence type="ECO:0008006" key="10">
    <source>
        <dbReference type="Google" id="ProtNLM"/>
    </source>
</evidence>
<feature type="region of interest" description="Disordered" evidence="5">
    <location>
        <begin position="654"/>
        <end position="725"/>
    </location>
</feature>
<accession>A0A7M7GDV4</accession>
<keyword evidence="3" id="KW-0963">Cytoplasm</keyword>
<evidence type="ECO:0000256" key="5">
    <source>
        <dbReference type="SAM" id="MobiDB-lite"/>
    </source>
</evidence>
<dbReference type="AlphaFoldDB" id="A0A7M7GDV4"/>
<dbReference type="InterPro" id="IPR011993">
    <property type="entry name" value="PH-like_dom_sf"/>
</dbReference>
<dbReference type="PANTHER" id="PTHR46556">
    <property type="entry name" value="PLECKSTRIN HOMOLOGY DOMAIN-CONTAINING FAMILY M MEMBER 2"/>
    <property type="match status" value="1"/>
</dbReference>
<feature type="compositionally biased region" description="Low complexity" evidence="5">
    <location>
        <begin position="705"/>
        <end position="716"/>
    </location>
</feature>
<protein>
    <recommendedName>
        <fullName evidence="10">Pleckstrin homology domain-containing family M member 2</fullName>
    </recommendedName>
</protein>
<dbReference type="InterPro" id="IPR004012">
    <property type="entry name" value="Run_dom"/>
</dbReference>
<dbReference type="OrthoDB" id="9983817at2759"/>
<evidence type="ECO:0000256" key="4">
    <source>
        <dbReference type="ARBA" id="ARBA00023228"/>
    </source>
</evidence>
<feature type="region of interest" description="Disordered" evidence="5">
    <location>
        <begin position="271"/>
        <end position="303"/>
    </location>
</feature>